<dbReference type="AlphaFoldDB" id="A0A2P2MY33"/>
<dbReference type="PANTHER" id="PTHR46247">
    <property type="entry name" value="CRS2-ASSOCIATED FACTOR 1, CHLOROPLASTIC"/>
    <property type="match status" value="1"/>
</dbReference>
<dbReference type="InterPro" id="IPR044599">
    <property type="entry name" value="CAF1P_plant"/>
</dbReference>
<feature type="region of interest" description="Disordered" evidence="1">
    <location>
        <begin position="32"/>
        <end position="74"/>
    </location>
</feature>
<proteinExistence type="predicted"/>
<dbReference type="PANTHER" id="PTHR46247:SF4">
    <property type="entry name" value="CRS2-ASSOCIATED FACTOR 2, MITOCHONDRIAL"/>
    <property type="match status" value="1"/>
</dbReference>
<reference evidence="2" key="1">
    <citation type="submission" date="2018-02" db="EMBL/GenBank/DDBJ databases">
        <title>Rhizophora mucronata_Transcriptome.</title>
        <authorList>
            <person name="Meera S.P."/>
            <person name="Sreeshan A."/>
            <person name="Augustine A."/>
        </authorList>
    </citation>
    <scope>NUCLEOTIDE SEQUENCE</scope>
    <source>
        <tissue evidence="2">Leaf</tissue>
    </source>
</reference>
<accession>A0A2P2MY33</accession>
<organism evidence="2">
    <name type="scientific">Rhizophora mucronata</name>
    <name type="common">Asiatic mangrove</name>
    <dbReference type="NCBI Taxonomy" id="61149"/>
    <lineage>
        <taxon>Eukaryota</taxon>
        <taxon>Viridiplantae</taxon>
        <taxon>Streptophyta</taxon>
        <taxon>Embryophyta</taxon>
        <taxon>Tracheophyta</taxon>
        <taxon>Spermatophyta</taxon>
        <taxon>Magnoliopsida</taxon>
        <taxon>eudicotyledons</taxon>
        <taxon>Gunneridae</taxon>
        <taxon>Pentapetalae</taxon>
        <taxon>rosids</taxon>
        <taxon>fabids</taxon>
        <taxon>Malpighiales</taxon>
        <taxon>Rhizophoraceae</taxon>
        <taxon>Rhizophora</taxon>
    </lineage>
</organism>
<dbReference type="EMBL" id="GGEC01054615">
    <property type="protein sequence ID" value="MBX35099.1"/>
    <property type="molecule type" value="Transcribed_RNA"/>
</dbReference>
<dbReference type="GO" id="GO:0000373">
    <property type="term" value="P:Group II intron splicing"/>
    <property type="evidence" value="ECO:0007669"/>
    <property type="project" value="InterPro"/>
</dbReference>
<protein>
    <submittedName>
        <fullName evidence="2">Uncharacterized protein</fullName>
    </submittedName>
</protein>
<evidence type="ECO:0000313" key="2">
    <source>
        <dbReference type="EMBL" id="MBX35099.1"/>
    </source>
</evidence>
<name>A0A2P2MY33_RHIMU</name>
<sequence length="175" mass="20135">MLVVKLLSWPPKTPFLYFSRFLNHAVCEDPCDDDPPFSLSPKPTKPHEPKPNKTRRKPSKPDRDPKSLVKSKSSHLPFDFRYSYSESDPAIDPTGYREPKRFSPFGPGRLDRIWTGTSAPAPMEVELEKLREERGRVLGDPLTEEEVGELVERYRHSDCSRQINLGKCYFSFPAL</sequence>
<evidence type="ECO:0000256" key="1">
    <source>
        <dbReference type="SAM" id="MobiDB-lite"/>
    </source>
</evidence>